<dbReference type="GO" id="GO:0031317">
    <property type="term" value="C:tripartite ATP-independent periplasmic transporter complex"/>
    <property type="evidence" value="ECO:0007669"/>
    <property type="project" value="InterPro"/>
</dbReference>
<dbReference type="OrthoDB" id="9780733at2"/>
<name>A0A545T5F9_9PROT</name>
<feature type="binding site" evidence="3">
    <location>
        <position position="249"/>
    </location>
    <ligand>
        <name>substrate</name>
    </ligand>
</feature>
<keyword evidence="3" id="KW-0479">Metal-binding</keyword>
<dbReference type="Gene3D" id="3.40.190.10">
    <property type="entry name" value="Periplasmic binding protein-like II"/>
    <property type="match status" value="1"/>
</dbReference>
<sequence>MKRRRFLKTAAKGAVAGAAATTAAAAATGILGAPAIAQERTEWRMVMPWPKNAPGVGVNAQRLADRITAMSGGRLTVKLFAGGELVPPFEVFDAVRNGVAEMAHATPYYWQGKSKALHYFTGLPFGLTAWEMTGWLYYGGGQELWDEVYGGFGLKGFYAGSSGVQAGGWFRDEITGLADLQGLKMRIAGIGGEALRRLGVTVVLTPPGEIFPAMQSGVVDAAEWVGPWNDLAFGLHKVAKNYYLPAFHEGGPALEAIVNKELFEALPGDLQAIVAAACSATANETLADFTRHNIVSLEPLVRDHGVILREWPDEIVVALGEATREVVAELAATDGTTKKIHTSYSEYLEGARKWSVVGDQRFLAMREKASG</sequence>
<feature type="binding site" evidence="3">
    <location>
        <position position="223"/>
    </location>
    <ligand>
        <name>substrate</name>
    </ligand>
</feature>
<evidence type="ECO:0000256" key="1">
    <source>
        <dbReference type="ARBA" id="ARBA00022729"/>
    </source>
</evidence>
<accession>A0A545T5F9</accession>
<protein>
    <submittedName>
        <fullName evidence="5">TRAP transporter substrate-binding protein</fullName>
    </submittedName>
</protein>
<feature type="binding site" evidence="2">
    <location>
        <position position="186"/>
    </location>
    <ligand>
        <name>substrate</name>
    </ligand>
</feature>
<keyword evidence="6" id="KW-1185">Reference proteome</keyword>
<evidence type="ECO:0000256" key="4">
    <source>
        <dbReference type="SAM" id="SignalP"/>
    </source>
</evidence>
<dbReference type="GO" id="GO:0046872">
    <property type="term" value="F:metal ion binding"/>
    <property type="evidence" value="ECO:0007669"/>
    <property type="project" value="UniProtKB-KW"/>
</dbReference>
<keyword evidence="1 4" id="KW-0732">Signal</keyword>
<feature type="binding site" evidence="2">
    <location>
        <position position="165"/>
    </location>
    <ligand>
        <name>substrate</name>
    </ligand>
</feature>
<dbReference type="PANTHER" id="PTHR33376:SF5">
    <property type="entry name" value="EXTRACYTOPLASMIC SOLUTE RECEPTOR PROTEIN"/>
    <property type="match status" value="1"/>
</dbReference>
<dbReference type="EMBL" id="VHSH01000012">
    <property type="protein sequence ID" value="TQV72449.1"/>
    <property type="molecule type" value="Genomic_DNA"/>
</dbReference>
<reference evidence="5 6" key="1">
    <citation type="submission" date="2019-06" db="EMBL/GenBank/DDBJ databases">
        <title>Whole genome sequence for Rhodospirillaceae sp. R148.</title>
        <authorList>
            <person name="Wang G."/>
        </authorList>
    </citation>
    <scope>NUCLEOTIDE SEQUENCE [LARGE SCALE GENOMIC DNA]</scope>
    <source>
        <strain evidence="5 6">R148</strain>
    </source>
</reference>
<dbReference type="InterPro" id="IPR038404">
    <property type="entry name" value="TRAP_DctP_sf"/>
</dbReference>
<proteinExistence type="predicted"/>
<feature type="binding site" evidence="3">
    <location>
        <position position="224"/>
    </location>
    <ligand>
        <name>Na(+)</name>
        <dbReference type="ChEBI" id="CHEBI:29101"/>
    </ligand>
</feature>
<dbReference type="PROSITE" id="PS51318">
    <property type="entry name" value="TAT"/>
    <property type="match status" value="1"/>
</dbReference>
<dbReference type="InterPro" id="IPR026289">
    <property type="entry name" value="SBP_TakP-like"/>
</dbReference>
<dbReference type="Proteomes" id="UP000315252">
    <property type="component" value="Unassembled WGS sequence"/>
</dbReference>
<evidence type="ECO:0000313" key="6">
    <source>
        <dbReference type="Proteomes" id="UP000315252"/>
    </source>
</evidence>
<dbReference type="Pfam" id="PF03480">
    <property type="entry name" value="DctP"/>
    <property type="match status" value="1"/>
</dbReference>
<organism evidence="5 6">
    <name type="scientific">Denitrobaculum tricleocarpae</name>
    <dbReference type="NCBI Taxonomy" id="2591009"/>
    <lineage>
        <taxon>Bacteria</taxon>
        <taxon>Pseudomonadati</taxon>
        <taxon>Pseudomonadota</taxon>
        <taxon>Alphaproteobacteria</taxon>
        <taxon>Rhodospirillales</taxon>
        <taxon>Rhodospirillaceae</taxon>
        <taxon>Denitrobaculum</taxon>
    </lineage>
</organism>
<dbReference type="GO" id="GO:0055085">
    <property type="term" value="P:transmembrane transport"/>
    <property type="evidence" value="ECO:0007669"/>
    <property type="project" value="InterPro"/>
</dbReference>
<dbReference type="PIRSF" id="PIRSF039026">
    <property type="entry name" value="SiaP"/>
    <property type="match status" value="1"/>
</dbReference>
<dbReference type="RefSeq" id="WP_142899296.1">
    <property type="nucleotide sequence ID" value="NZ_ML660063.1"/>
</dbReference>
<gene>
    <name evidence="5" type="ORF">FKG95_25585</name>
</gene>
<dbReference type="InterPro" id="IPR006311">
    <property type="entry name" value="TAT_signal"/>
</dbReference>
<dbReference type="AlphaFoldDB" id="A0A545T5F9"/>
<feature type="chain" id="PRO_5021922328" evidence="4">
    <location>
        <begin position="27"/>
        <end position="371"/>
    </location>
</feature>
<evidence type="ECO:0000256" key="2">
    <source>
        <dbReference type="PIRSR" id="PIRSR039026-1"/>
    </source>
</evidence>
<feature type="signal peptide" evidence="4">
    <location>
        <begin position="1"/>
        <end position="26"/>
    </location>
</feature>
<dbReference type="Gene3D" id="3.40.190.170">
    <property type="entry name" value="Bacterial extracellular solute-binding protein, family 7"/>
    <property type="match status" value="1"/>
</dbReference>
<dbReference type="InterPro" id="IPR018389">
    <property type="entry name" value="DctP_fam"/>
</dbReference>
<comment type="caution">
    <text evidence="5">The sequence shown here is derived from an EMBL/GenBank/DDBJ whole genome shotgun (WGS) entry which is preliminary data.</text>
</comment>
<dbReference type="PANTHER" id="PTHR33376">
    <property type="match status" value="1"/>
</dbReference>
<dbReference type="CDD" id="cd13604">
    <property type="entry name" value="PBP2_TRAP_ketoacid_lactate_like"/>
    <property type="match status" value="1"/>
</dbReference>
<evidence type="ECO:0000256" key="3">
    <source>
        <dbReference type="PIRSR" id="PIRSR039026-2"/>
    </source>
</evidence>
<evidence type="ECO:0000313" key="5">
    <source>
        <dbReference type="EMBL" id="TQV72449.1"/>
    </source>
</evidence>